<dbReference type="Pfam" id="PF00808">
    <property type="entry name" value="CBFD_NFYB_HMF"/>
    <property type="match status" value="1"/>
</dbReference>
<reference evidence="14 15" key="1">
    <citation type="journal article" date="2023" name="BMC Biol.">
        <title>The compact genome of the sponge Oopsacas minuta (Hexactinellida) is lacking key metazoan core genes.</title>
        <authorList>
            <person name="Santini S."/>
            <person name="Schenkelaars Q."/>
            <person name="Jourda C."/>
            <person name="Duchesne M."/>
            <person name="Belahbib H."/>
            <person name="Rocher C."/>
            <person name="Selva M."/>
            <person name="Riesgo A."/>
            <person name="Vervoort M."/>
            <person name="Leys S.P."/>
            <person name="Kodjabachian L."/>
            <person name="Le Bivic A."/>
            <person name="Borchiellini C."/>
            <person name="Claverie J.M."/>
            <person name="Renard E."/>
        </authorList>
    </citation>
    <scope>NUCLEOTIDE SEQUENCE [LARGE SCALE GENOMIC DNA]</scope>
    <source>
        <strain evidence="14">SPO-2</strain>
    </source>
</reference>
<comment type="subunit">
    <text evidence="7">Heterotrimeric transcription factor composed of three components, NF-YA, NF-YB and NF-YC. NF-YB and NF-YC must interact and dimerize for NF-YA association and DNA binding.</text>
</comment>
<sequence length="408" mass="46175">MATRQTNKPSKLPASQPVAASSDVERDNEIDEHLLEREGEEKQSSGEELDTREMVEELLSTYWDKQNQKIANMTEDDLRATPDLPLARIKKIMKLDDNVKMISSEVPLIFSKAATMFIEELTLRAWLHTEEAKRKTLQKNDIAKALSEDEMYDFLIDIVPREESNPSKNRTSSRPTNTGEDIGRNQNLFLSEDQIKACMELLRKQITQEEKLEESWKNEEDIRPEVEVQLLIQQQLLQHQVLLQYLENILEAKDGEYPPSSQELQAQISQLMGAARSGLMAYPPQGEEYLDPVPSDDVTDPQKLLEQLGEIDRQDIPLDSEDNLLPTTSTGAYTATSSDGQHRGFILPNNFNFSNNNLLLDGASLLSPLESTDANSIFSDKPYEVQSDVAISSAYQLLDDSLRTQKST</sequence>
<accession>A0AAV7JUI1</accession>
<evidence type="ECO:0000256" key="10">
    <source>
        <dbReference type="ARBA" id="ARBA00042333"/>
    </source>
</evidence>
<gene>
    <name evidence="14" type="ORF">LOD99_4680</name>
</gene>
<evidence type="ECO:0000256" key="8">
    <source>
        <dbReference type="ARBA" id="ARBA00038129"/>
    </source>
</evidence>
<evidence type="ECO:0000259" key="13">
    <source>
        <dbReference type="Pfam" id="PF00808"/>
    </source>
</evidence>
<evidence type="ECO:0000256" key="12">
    <source>
        <dbReference type="SAM" id="MobiDB-lite"/>
    </source>
</evidence>
<dbReference type="InterPro" id="IPR050568">
    <property type="entry name" value="Transcr_DNA_Rep_Reg"/>
</dbReference>
<evidence type="ECO:0000256" key="11">
    <source>
        <dbReference type="ARBA" id="ARBA00042663"/>
    </source>
</evidence>
<keyword evidence="3" id="KW-0238">DNA-binding</keyword>
<comment type="subcellular location">
    <subcellularLocation>
        <location evidence="1">Nucleus</location>
    </subcellularLocation>
</comment>
<proteinExistence type="inferred from homology"/>
<evidence type="ECO:0000256" key="1">
    <source>
        <dbReference type="ARBA" id="ARBA00004123"/>
    </source>
</evidence>
<feature type="domain" description="Transcription factor CBF/NF-Y/archaeal histone" evidence="13">
    <location>
        <begin position="84"/>
        <end position="146"/>
    </location>
</feature>
<feature type="compositionally biased region" description="Polar residues" evidence="12">
    <location>
        <begin position="166"/>
        <end position="183"/>
    </location>
</feature>
<evidence type="ECO:0000256" key="2">
    <source>
        <dbReference type="ARBA" id="ARBA00023015"/>
    </source>
</evidence>
<evidence type="ECO:0000256" key="3">
    <source>
        <dbReference type="ARBA" id="ARBA00023125"/>
    </source>
</evidence>
<comment type="caution">
    <text evidence="14">The sequence shown here is derived from an EMBL/GenBank/DDBJ whole genome shotgun (WGS) entry which is preliminary data.</text>
</comment>
<feature type="region of interest" description="Disordered" evidence="12">
    <location>
        <begin position="163"/>
        <end position="183"/>
    </location>
</feature>
<evidence type="ECO:0000256" key="7">
    <source>
        <dbReference type="ARBA" id="ARBA00025911"/>
    </source>
</evidence>
<dbReference type="InterPro" id="IPR003958">
    <property type="entry name" value="CBFA_NFYB_domain"/>
</dbReference>
<comment type="similarity">
    <text evidence="8">Belongs to the NFYC/HAP5 subunit family.</text>
</comment>
<feature type="region of interest" description="Disordered" evidence="12">
    <location>
        <begin position="1"/>
        <end position="51"/>
    </location>
</feature>
<evidence type="ECO:0000256" key="6">
    <source>
        <dbReference type="ARBA" id="ARBA00025263"/>
    </source>
</evidence>
<evidence type="ECO:0000256" key="5">
    <source>
        <dbReference type="ARBA" id="ARBA00023242"/>
    </source>
</evidence>
<keyword evidence="15" id="KW-1185">Reference proteome</keyword>
<dbReference type="AlphaFoldDB" id="A0AAV7JUI1"/>
<dbReference type="PANTHER" id="PTHR10252">
    <property type="entry name" value="HISTONE-LIKE TRANSCRIPTION FACTOR CCAAT-RELATED"/>
    <property type="match status" value="1"/>
</dbReference>
<evidence type="ECO:0000256" key="9">
    <source>
        <dbReference type="ARBA" id="ARBA00040590"/>
    </source>
</evidence>
<dbReference type="GO" id="GO:0000978">
    <property type="term" value="F:RNA polymerase II cis-regulatory region sequence-specific DNA binding"/>
    <property type="evidence" value="ECO:0007669"/>
    <property type="project" value="TreeGrafter"/>
</dbReference>
<dbReference type="FunFam" id="1.10.20.10:FF:000006">
    <property type="entry name" value="Nuclear transcription factor Y subunit gamma"/>
    <property type="match status" value="1"/>
</dbReference>
<feature type="compositionally biased region" description="Basic and acidic residues" evidence="12">
    <location>
        <begin position="23"/>
        <end position="51"/>
    </location>
</feature>
<dbReference type="InterPro" id="IPR009072">
    <property type="entry name" value="Histone-fold"/>
</dbReference>
<dbReference type="GO" id="GO:0016602">
    <property type="term" value="C:CCAAT-binding factor complex"/>
    <property type="evidence" value="ECO:0007669"/>
    <property type="project" value="TreeGrafter"/>
</dbReference>
<organism evidence="14 15">
    <name type="scientific">Oopsacas minuta</name>
    <dbReference type="NCBI Taxonomy" id="111878"/>
    <lineage>
        <taxon>Eukaryota</taxon>
        <taxon>Metazoa</taxon>
        <taxon>Porifera</taxon>
        <taxon>Hexactinellida</taxon>
        <taxon>Hexasterophora</taxon>
        <taxon>Lyssacinosida</taxon>
        <taxon>Leucopsacidae</taxon>
        <taxon>Oopsacas</taxon>
    </lineage>
</organism>
<evidence type="ECO:0000313" key="14">
    <source>
        <dbReference type="EMBL" id="KAI6652135.1"/>
    </source>
</evidence>
<dbReference type="EMBL" id="JAKMXF010000300">
    <property type="protein sequence ID" value="KAI6652135.1"/>
    <property type="molecule type" value="Genomic_DNA"/>
</dbReference>
<keyword evidence="5" id="KW-0539">Nucleus</keyword>
<comment type="function">
    <text evidence="6">Component of the sequence-specific heterotrimeric transcription factor (NF-Y) which specifically recognizes a 5'-CCAAT-3' box motif found in the promoters of its target genes. NF-Y can function as both an activator and a repressor, depending on its interacting cofactors.</text>
</comment>
<keyword evidence="2" id="KW-0805">Transcription regulation</keyword>
<protein>
    <recommendedName>
        <fullName evidence="9">Nuclear transcription factor Y subunit gamma</fullName>
    </recommendedName>
    <alternativeName>
        <fullName evidence="10">CAAT box DNA-binding protein subunit C</fullName>
    </alternativeName>
    <alternativeName>
        <fullName evidence="11">Nuclear transcription factor Y subunit C</fullName>
    </alternativeName>
</protein>
<dbReference type="GO" id="GO:0046982">
    <property type="term" value="F:protein heterodimerization activity"/>
    <property type="evidence" value="ECO:0007669"/>
    <property type="project" value="InterPro"/>
</dbReference>
<evidence type="ECO:0000256" key="4">
    <source>
        <dbReference type="ARBA" id="ARBA00023163"/>
    </source>
</evidence>
<dbReference type="CDD" id="cd22908">
    <property type="entry name" value="HFD_NFYC-like"/>
    <property type="match status" value="1"/>
</dbReference>
<name>A0AAV7JUI1_9METZ</name>
<dbReference type="GO" id="GO:0001228">
    <property type="term" value="F:DNA-binding transcription activator activity, RNA polymerase II-specific"/>
    <property type="evidence" value="ECO:0007669"/>
    <property type="project" value="TreeGrafter"/>
</dbReference>
<dbReference type="PANTHER" id="PTHR10252:SF8">
    <property type="entry name" value="NUCLEAR TRANSCRIPTION FACTOR Y SUBUNIT GAMMA"/>
    <property type="match status" value="1"/>
</dbReference>
<dbReference type="SUPFAM" id="SSF47113">
    <property type="entry name" value="Histone-fold"/>
    <property type="match status" value="1"/>
</dbReference>
<dbReference type="Proteomes" id="UP001165289">
    <property type="component" value="Unassembled WGS sequence"/>
</dbReference>
<evidence type="ECO:0000313" key="15">
    <source>
        <dbReference type="Proteomes" id="UP001165289"/>
    </source>
</evidence>
<dbReference type="Gene3D" id="1.10.20.10">
    <property type="entry name" value="Histone, subunit A"/>
    <property type="match status" value="1"/>
</dbReference>
<keyword evidence="4" id="KW-0804">Transcription</keyword>